<name>A0A2S4Q1J7_9PEZI</name>
<reference evidence="1 2" key="1">
    <citation type="submission" date="2017-10" db="EMBL/GenBank/DDBJ databases">
        <title>Development of genomic resources for the powdery mildew, Erysiphe pulchra.</title>
        <authorList>
            <person name="Wadl P.A."/>
            <person name="Mack B.M."/>
            <person name="Moore G."/>
            <person name="Beltz S.B."/>
        </authorList>
    </citation>
    <scope>NUCLEOTIDE SEQUENCE [LARGE SCALE GENOMIC DNA]</scope>
    <source>
        <strain evidence="1">Cflorida</strain>
    </source>
</reference>
<protein>
    <submittedName>
        <fullName evidence="1">Uncharacterized protein</fullName>
    </submittedName>
</protein>
<dbReference type="EMBL" id="PEDP01000026">
    <property type="protein sequence ID" value="POS88150.1"/>
    <property type="molecule type" value="Genomic_DNA"/>
</dbReference>
<organism evidence="1 2">
    <name type="scientific">Erysiphe pulchra</name>
    <dbReference type="NCBI Taxonomy" id="225359"/>
    <lineage>
        <taxon>Eukaryota</taxon>
        <taxon>Fungi</taxon>
        <taxon>Dikarya</taxon>
        <taxon>Ascomycota</taxon>
        <taxon>Pezizomycotina</taxon>
        <taxon>Leotiomycetes</taxon>
        <taxon>Erysiphales</taxon>
        <taxon>Erysiphaceae</taxon>
        <taxon>Erysiphe</taxon>
    </lineage>
</organism>
<evidence type="ECO:0000313" key="1">
    <source>
        <dbReference type="EMBL" id="POS88150.1"/>
    </source>
</evidence>
<comment type="caution">
    <text evidence="1">The sequence shown here is derived from an EMBL/GenBank/DDBJ whole genome shotgun (WGS) entry which is preliminary data.</text>
</comment>
<proteinExistence type="predicted"/>
<gene>
    <name evidence="1" type="ORF">EPUL_001341</name>
</gene>
<dbReference type="AlphaFoldDB" id="A0A2S4Q1J7"/>
<sequence>MLSYTNEALRKAEAIEKILESQSPADDKIESMAGKTSMSAINLSKESEFVYLNEKAEIMASLGVKENFRLASNDLDHPGPNEKLFDEPLCCDDSPRLEGRLKMS</sequence>
<dbReference type="Proteomes" id="UP000237438">
    <property type="component" value="Unassembled WGS sequence"/>
</dbReference>
<accession>A0A2S4Q1J7</accession>
<evidence type="ECO:0000313" key="2">
    <source>
        <dbReference type="Proteomes" id="UP000237438"/>
    </source>
</evidence>
<keyword evidence="2" id="KW-1185">Reference proteome</keyword>